<feature type="signal peptide" evidence="1">
    <location>
        <begin position="1"/>
        <end position="24"/>
    </location>
</feature>
<reference evidence="2 3" key="1">
    <citation type="submission" date="2024-02" db="EMBL/GenBank/DDBJ databases">
        <title>Roseovarius strain W115 nov., isolated from a marine algae.</title>
        <authorList>
            <person name="Lee M.W."/>
            <person name="Lee J.K."/>
            <person name="Kim J.M."/>
            <person name="Choi D.G."/>
            <person name="Baek J.H."/>
            <person name="Bayburt H."/>
            <person name="Jung J.J."/>
            <person name="Han D.M."/>
            <person name="Jeon C.O."/>
        </authorList>
    </citation>
    <scope>NUCLEOTIDE SEQUENCE [LARGE SCALE GENOMIC DNA]</scope>
    <source>
        <strain evidence="2 3">W115</strain>
    </source>
</reference>
<organism evidence="2 3">
    <name type="scientific">Roseovarius rhodophyticola</name>
    <dbReference type="NCBI Taxonomy" id="3080827"/>
    <lineage>
        <taxon>Bacteria</taxon>
        <taxon>Pseudomonadati</taxon>
        <taxon>Pseudomonadota</taxon>
        <taxon>Alphaproteobacteria</taxon>
        <taxon>Rhodobacterales</taxon>
        <taxon>Roseobacteraceae</taxon>
        <taxon>Roseovarius</taxon>
    </lineage>
</organism>
<accession>A0ABZ2TJH8</accession>
<keyword evidence="1" id="KW-0732">Signal</keyword>
<evidence type="ECO:0000313" key="3">
    <source>
        <dbReference type="Proteomes" id="UP001281305"/>
    </source>
</evidence>
<proteinExistence type="predicted"/>
<evidence type="ECO:0000313" key="2">
    <source>
        <dbReference type="EMBL" id="WYK18580.1"/>
    </source>
</evidence>
<gene>
    <name evidence="2" type="ORF">RZS32_001450</name>
</gene>
<keyword evidence="3" id="KW-1185">Reference proteome</keyword>
<protein>
    <submittedName>
        <fullName evidence="2">Uncharacterized protein</fullName>
    </submittedName>
</protein>
<dbReference type="EMBL" id="CP146606">
    <property type="protein sequence ID" value="WYK18580.1"/>
    <property type="molecule type" value="Genomic_DNA"/>
</dbReference>
<evidence type="ECO:0000256" key="1">
    <source>
        <dbReference type="SAM" id="SignalP"/>
    </source>
</evidence>
<sequence length="170" mass="17739">MIKSAMKTTASALVLMSAATAGWAATSKLSPSHVVSGGEYSSGGGISVAAEVRNHSGRTLVCGVWAQSRQQSVLTSLVERRVLGSGSVFLGRERVVHGLLFMNEVAPSQNYANLPAGCVLTNRAWQPTDAQKEVKIRIPRQVVNNNRGGSRYGGGGVVVTFKQTGPGAGT</sequence>
<name>A0ABZ2TJH8_9RHOB</name>
<dbReference type="Proteomes" id="UP001281305">
    <property type="component" value="Chromosome"/>
</dbReference>
<dbReference type="RefSeq" id="WP_339106768.1">
    <property type="nucleotide sequence ID" value="NZ_CP146606.1"/>
</dbReference>
<feature type="chain" id="PRO_5045624601" evidence="1">
    <location>
        <begin position="25"/>
        <end position="170"/>
    </location>
</feature>